<feature type="transmembrane region" description="Helical" evidence="10">
    <location>
        <begin position="34"/>
        <end position="57"/>
    </location>
</feature>
<keyword evidence="6 10" id="KW-1133">Transmembrane helix</keyword>
<dbReference type="Proteomes" id="UP000824162">
    <property type="component" value="Unassembled WGS sequence"/>
</dbReference>
<comment type="caution">
    <text evidence="11">The sequence shown here is derived from an EMBL/GenBank/DDBJ whole genome shotgun (WGS) entry which is preliminary data.</text>
</comment>
<evidence type="ECO:0000256" key="10">
    <source>
        <dbReference type="SAM" id="Phobius"/>
    </source>
</evidence>
<dbReference type="AlphaFoldDB" id="A0A9D1TLC7"/>
<feature type="transmembrane region" description="Helical" evidence="10">
    <location>
        <begin position="222"/>
        <end position="239"/>
    </location>
</feature>
<evidence type="ECO:0000256" key="4">
    <source>
        <dbReference type="ARBA" id="ARBA00022679"/>
    </source>
</evidence>
<protein>
    <submittedName>
        <fullName evidence="11">MBOAT family protein</fullName>
    </submittedName>
</protein>
<gene>
    <name evidence="11" type="ORF">H9900_01140</name>
</gene>
<accession>A0A9D1TLC7</accession>
<dbReference type="PANTHER" id="PTHR13285:SF23">
    <property type="entry name" value="TEICHOIC ACID D-ALANYLTRANSFERASE"/>
    <property type="match status" value="1"/>
</dbReference>
<evidence type="ECO:0000256" key="6">
    <source>
        <dbReference type="ARBA" id="ARBA00022989"/>
    </source>
</evidence>
<evidence type="ECO:0000256" key="3">
    <source>
        <dbReference type="ARBA" id="ARBA00022475"/>
    </source>
</evidence>
<dbReference type="Pfam" id="PF03062">
    <property type="entry name" value="MBOAT"/>
    <property type="match status" value="1"/>
</dbReference>
<dbReference type="EMBL" id="DXIJ01000023">
    <property type="protein sequence ID" value="HIV85396.1"/>
    <property type="molecule type" value="Genomic_DNA"/>
</dbReference>
<evidence type="ECO:0000313" key="12">
    <source>
        <dbReference type="Proteomes" id="UP000824162"/>
    </source>
</evidence>
<dbReference type="GO" id="GO:0016746">
    <property type="term" value="F:acyltransferase activity"/>
    <property type="evidence" value="ECO:0007669"/>
    <property type="project" value="UniProtKB-KW"/>
</dbReference>
<name>A0A9D1TLC7_9FIRM</name>
<evidence type="ECO:0000256" key="1">
    <source>
        <dbReference type="ARBA" id="ARBA00004651"/>
    </source>
</evidence>
<feature type="transmembrane region" description="Helical" evidence="10">
    <location>
        <begin position="433"/>
        <end position="453"/>
    </location>
</feature>
<dbReference type="InterPro" id="IPR024194">
    <property type="entry name" value="Ac/AlaTfrase_AlgI/DltB"/>
</dbReference>
<sequence length="464" mass="53373">MVFSSLIFLCIFLPVVLLLYFWNNNITYRKTVLVIASLVFYAWGEPVWILTLLFSAMLDYMNGLIIDKYFGKWQAKFALIESLVINLGILATFKYSSWLIGSINTALGINIPYYDFALPVGISFYTFQTLSYTIDMYRGEIKVQKNPLSFLCYLSMFPQLVAGPIVRYIDIEGQIDNRRVTLKNFEYGVLRFVQGMVKKVVFANGIGTVATALLDGDMASSSVLSAWVGILAYTFQIYFDFSGYSDMAIGMGKMFGFNFLENFNYPYISKNITEFWRRWHISLSTFFRDYVYISLGGNRKHQAFNIFFVWMLTGLWHGASWNFVLWGVFYGVLLIAEKKLFGGALMRLPSFFAHLYTMIIVVLGWALFYYTDMNSLKEWFICAFGGTGKLYDYTGFTTLMSNLWLFIGCAVISTPLLKNCYKWFAAKLKPVNLVVTPVLVVVLLAFCFVLLVGESYNPFLYFRF</sequence>
<dbReference type="InterPro" id="IPR051085">
    <property type="entry name" value="MB_O-acyltransferase"/>
</dbReference>
<keyword evidence="3 9" id="KW-1003">Cell membrane</keyword>
<evidence type="ECO:0000256" key="8">
    <source>
        <dbReference type="ARBA" id="ARBA00023315"/>
    </source>
</evidence>
<reference evidence="11" key="1">
    <citation type="journal article" date="2021" name="PeerJ">
        <title>Extensive microbial diversity within the chicken gut microbiome revealed by metagenomics and culture.</title>
        <authorList>
            <person name="Gilroy R."/>
            <person name="Ravi A."/>
            <person name="Getino M."/>
            <person name="Pursley I."/>
            <person name="Horton D.L."/>
            <person name="Alikhan N.F."/>
            <person name="Baker D."/>
            <person name="Gharbi K."/>
            <person name="Hall N."/>
            <person name="Watson M."/>
            <person name="Adriaenssens E.M."/>
            <person name="Foster-Nyarko E."/>
            <person name="Jarju S."/>
            <person name="Secka A."/>
            <person name="Antonio M."/>
            <person name="Oren A."/>
            <person name="Chaudhuri R.R."/>
            <person name="La Ragione R."/>
            <person name="Hildebrand F."/>
            <person name="Pallen M.J."/>
        </authorList>
    </citation>
    <scope>NUCLEOTIDE SEQUENCE</scope>
    <source>
        <strain evidence="11">5790</strain>
    </source>
</reference>
<proteinExistence type="inferred from homology"/>
<reference evidence="11" key="2">
    <citation type="submission" date="2021-04" db="EMBL/GenBank/DDBJ databases">
        <authorList>
            <person name="Gilroy R."/>
        </authorList>
    </citation>
    <scope>NUCLEOTIDE SEQUENCE</scope>
    <source>
        <strain evidence="11">5790</strain>
    </source>
</reference>
<feature type="transmembrane region" description="Helical" evidence="10">
    <location>
        <begin position="77"/>
        <end position="95"/>
    </location>
</feature>
<evidence type="ECO:0000256" key="5">
    <source>
        <dbReference type="ARBA" id="ARBA00022692"/>
    </source>
</evidence>
<keyword evidence="5 10" id="KW-0812">Transmembrane</keyword>
<organism evidence="11 12">
    <name type="scientific">Candidatus Monoglobus merdigallinarum</name>
    <dbReference type="NCBI Taxonomy" id="2838698"/>
    <lineage>
        <taxon>Bacteria</taxon>
        <taxon>Bacillati</taxon>
        <taxon>Bacillota</taxon>
        <taxon>Clostridia</taxon>
        <taxon>Monoglobales</taxon>
        <taxon>Monoglobaceae</taxon>
        <taxon>Monoglobus</taxon>
    </lineage>
</organism>
<feature type="transmembrane region" description="Helical" evidence="10">
    <location>
        <begin position="147"/>
        <end position="169"/>
    </location>
</feature>
<evidence type="ECO:0000256" key="7">
    <source>
        <dbReference type="ARBA" id="ARBA00023136"/>
    </source>
</evidence>
<dbReference type="PIRSF" id="PIRSF016636">
    <property type="entry name" value="AlgI_DltB"/>
    <property type="match status" value="1"/>
</dbReference>
<dbReference type="InterPro" id="IPR028362">
    <property type="entry name" value="AlgI"/>
</dbReference>
<evidence type="ECO:0000256" key="9">
    <source>
        <dbReference type="PIRNR" id="PIRNR016636"/>
    </source>
</evidence>
<feature type="transmembrane region" description="Helical" evidence="10">
    <location>
        <begin position="403"/>
        <end position="421"/>
    </location>
</feature>
<dbReference type="InterPro" id="IPR004299">
    <property type="entry name" value="MBOAT_fam"/>
</dbReference>
<comment type="subcellular location">
    <subcellularLocation>
        <location evidence="1">Cell membrane</location>
        <topology evidence="1">Multi-pass membrane protein</topology>
    </subcellularLocation>
</comment>
<keyword evidence="8 9" id="KW-0012">Acyltransferase</keyword>
<dbReference type="GO" id="GO:0005886">
    <property type="term" value="C:plasma membrane"/>
    <property type="evidence" value="ECO:0007669"/>
    <property type="project" value="UniProtKB-SubCell"/>
</dbReference>
<feature type="transmembrane region" description="Helical" evidence="10">
    <location>
        <begin position="107"/>
        <end position="127"/>
    </location>
</feature>
<keyword evidence="4 9" id="KW-0808">Transferase</keyword>
<comment type="similarity">
    <text evidence="2 9">Belongs to the membrane-bound acyltransferase family.</text>
</comment>
<feature type="transmembrane region" description="Helical" evidence="10">
    <location>
        <begin position="6"/>
        <end position="22"/>
    </location>
</feature>
<evidence type="ECO:0000313" key="11">
    <source>
        <dbReference type="EMBL" id="HIV85396.1"/>
    </source>
</evidence>
<dbReference type="PIRSF" id="PIRSF500217">
    <property type="entry name" value="AlgI"/>
    <property type="match status" value="1"/>
</dbReference>
<feature type="transmembrane region" description="Helical" evidence="10">
    <location>
        <begin position="348"/>
        <end position="370"/>
    </location>
</feature>
<feature type="transmembrane region" description="Helical" evidence="10">
    <location>
        <begin position="315"/>
        <end position="336"/>
    </location>
</feature>
<evidence type="ECO:0000256" key="2">
    <source>
        <dbReference type="ARBA" id="ARBA00010323"/>
    </source>
</evidence>
<keyword evidence="7 9" id="KW-0472">Membrane</keyword>
<dbReference type="GO" id="GO:0042121">
    <property type="term" value="P:alginic acid biosynthetic process"/>
    <property type="evidence" value="ECO:0007669"/>
    <property type="project" value="InterPro"/>
</dbReference>
<dbReference type="PANTHER" id="PTHR13285">
    <property type="entry name" value="ACYLTRANSFERASE"/>
    <property type="match status" value="1"/>
</dbReference>